<sequence>MTERIDPEQAAEQDGDQLSAEETLDDAPVEDPLDESYSPPERDTRDHWGETALEELQGEPLDRRLAQEVPDVWDGPGDGRESDRAGRLEESSDGQWQQDNFARDAGVAGGAASAEEAAMHTMSLDELRAIEEREAQGLEPETD</sequence>
<dbReference type="InterPro" id="IPR043763">
    <property type="entry name" value="DUF5709"/>
</dbReference>
<dbReference type="Proteomes" id="UP000245166">
    <property type="component" value="Unassembled WGS sequence"/>
</dbReference>
<reference evidence="3 4" key="1">
    <citation type="submission" date="2018-03" db="EMBL/GenBank/DDBJ databases">
        <title>Genome assembly of novel Miniimonas species PCH200.</title>
        <authorList>
            <person name="Thakur V."/>
            <person name="Kumar V."/>
            <person name="Singh D."/>
        </authorList>
    </citation>
    <scope>NUCLEOTIDE SEQUENCE [LARGE SCALE GENOMIC DNA]</scope>
    <source>
        <strain evidence="3 4">PCH200</strain>
    </source>
</reference>
<organism evidence="3 4">
    <name type="scientific">Serinibacter arcticus</name>
    <dbReference type="NCBI Taxonomy" id="1655435"/>
    <lineage>
        <taxon>Bacteria</taxon>
        <taxon>Bacillati</taxon>
        <taxon>Actinomycetota</taxon>
        <taxon>Actinomycetes</taxon>
        <taxon>Micrococcales</taxon>
        <taxon>Beutenbergiaceae</taxon>
        <taxon>Serinibacter</taxon>
    </lineage>
</organism>
<name>A0A2U1ZU29_9MICO</name>
<evidence type="ECO:0000313" key="4">
    <source>
        <dbReference type="Proteomes" id="UP000245166"/>
    </source>
</evidence>
<accession>A0A2U1ZU29</accession>
<feature type="compositionally biased region" description="Acidic residues" evidence="1">
    <location>
        <begin position="22"/>
        <end position="34"/>
    </location>
</feature>
<evidence type="ECO:0000259" key="2">
    <source>
        <dbReference type="Pfam" id="PF18970"/>
    </source>
</evidence>
<comment type="caution">
    <text evidence="3">The sequence shown here is derived from an EMBL/GenBank/DDBJ whole genome shotgun (WGS) entry which is preliminary data.</text>
</comment>
<gene>
    <name evidence="3" type="ORF">C8046_07075</name>
</gene>
<feature type="compositionally biased region" description="Basic and acidic residues" evidence="1">
    <location>
        <begin position="123"/>
        <end position="136"/>
    </location>
</feature>
<feature type="region of interest" description="Disordered" evidence="1">
    <location>
        <begin position="1"/>
        <end position="143"/>
    </location>
</feature>
<protein>
    <recommendedName>
        <fullName evidence="2">DUF5709 domain-containing protein</fullName>
    </recommendedName>
</protein>
<dbReference type="OrthoDB" id="3212066at2"/>
<evidence type="ECO:0000313" key="3">
    <source>
        <dbReference type="EMBL" id="PWD50443.1"/>
    </source>
</evidence>
<dbReference type="Pfam" id="PF18970">
    <property type="entry name" value="DUF5709"/>
    <property type="match status" value="1"/>
</dbReference>
<dbReference type="EMBL" id="PYHR01000002">
    <property type="protein sequence ID" value="PWD50443.1"/>
    <property type="molecule type" value="Genomic_DNA"/>
</dbReference>
<feature type="domain" description="DUF5709" evidence="2">
    <location>
        <begin position="80"/>
        <end position="122"/>
    </location>
</feature>
<proteinExistence type="predicted"/>
<dbReference type="RefSeq" id="WP_109228825.1">
    <property type="nucleotide sequence ID" value="NZ_PYHR01000002.1"/>
</dbReference>
<keyword evidence="4" id="KW-1185">Reference proteome</keyword>
<evidence type="ECO:0000256" key="1">
    <source>
        <dbReference type="SAM" id="MobiDB-lite"/>
    </source>
</evidence>
<feature type="compositionally biased region" description="Basic and acidic residues" evidence="1">
    <location>
        <begin position="77"/>
        <end position="90"/>
    </location>
</feature>
<feature type="compositionally biased region" description="Basic and acidic residues" evidence="1">
    <location>
        <begin position="40"/>
        <end position="49"/>
    </location>
</feature>
<dbReference type="AlphaFoldDB" id="A0A2U1ZU29"/>